<protein>
    <submittedName>
        <fullName evidence="1">Uncharacterized protein</fullName>
    </submittedName>
</protein>
<name>A0AAW1TUN3_9CUCU</name>
<accession>A0AAW1TUN3</accession>
<gene>
    <name evidence="1" type="ORF">WA026_002346</name>
</gene>
<evidence type="ECO:0000313" key="2">
    <source>
        <dbReference type="Proteomes" id="UP001431783"/>
    </source>
</evidence>
<organism evidence="1 2">
    <name type="scientific">Henosepilachna vigintioctopunctata</name>
    <dbReference type="NCBI Taxonomy" id="420089"/>
    <lineage>
        <taxon>Eukaryota</taxon>
        <taxon>Metazoa</taxon>
        <taxon>Ecdysozoa</taxon>
        <taxon>Arthropoda</taxon>
        <taxon>Hexapoda</taxon>
        <taxon>Insecta</taxon>
        <taxon>Pterygota</taxon>
        <taxon>Neoptera</taxon>
        <taxon>Endopterygota</taxon>
        <taxon>Coleoptera</taxon>
        <taxon>Polyphaga</taxon>
        <taxon>Cucujiformia</taxon>
        <taxon>Coccinelloidea</taxon>
        <taxon>Coccinellidae</taxon>
        <taxon>Epilachninae</taxon>
        <taxon>Epilachnini</taxon>
        <taxon>Henosepilachna</taxon>
    </lineage>
</organism>
<keyword evidence="2" id="KW-1185">Reference proteome</keyword>
<dbReference type="Proteomes" id="UP001431783">
    <property type="component" value="Unassembled WGS sequence"/>
</dbReference>
<reference evidence="1 2" key="1">
    <citation type="submission" date="2023-03" db="EMBL/GenBank/DDBJ databases">
        <title>Genome insight into feeding habits of ladybird beetles.</title>
        <authorList>
            <person name="Li H.-S."/>
            <person name="Huang Y.-H."/>
            <person name="Pang H."/>
        </authorList>
    </citation>
    <scope>NUCLEOTIDE SEQUENCE [LARGE SCALE GENOMIC DNA]</scope>
    <source>
        <strain evidence="1">SYSU_2023b</strain>
        <tissue evidence="1">Whole body</tissue>
    </source>
</reference>
<sequence length="77" mass="9065">MPSLYEDFEKKRMRPDVSISSVEYLSANPLIKRVIPNRVLCYYVAGIQSIMTPNKHFKPSLRTLRVQRLIVDKRKKT</sequence>
<feature type="non-terminal residue" evidence="1">
    <location>
        <position position="77"/>
    </location>
</feature>
<proteinExistence type="predicted"/>
<comment type="caution">
    <text evidence="1">The sequence shown here is derived from an EMBL/GenBank/DDBJ whole genome shotgun (WGS) entry which is preliminary data.</text>
</comment>
<evidence type="ECO:0000313" key="1">
    <source>
        <dbReference type="EMBL" id="KAK9873998.1"/>
    </source>
</evidence>
<dbReference type="EMBL" id="JARQZJ010000031">
    <property type="protein sequence ID" value="KAK9873998.1"/>
    <property type="molecule type" value="Genomic_DNA"/>
</dbReference>
<dbReference type="AlphaFoldDB" id="A0AAW1TUN3"/>